<evidence type="ECO:0008006" key="3">
    <source>
        <dbReference type="Google" id="ProtNLM"/>
    </source>
</evidence>
<evidence type="ECO:0000313" key="1">
    <source>
        <dbReference type="EMBL" id="RPE80726.1"/>
    </source>
</evidence>
<keyword evidence="2" id="KW-1185">Reference proteome</keyword>
<organism evidence="1 2">
    <name type="scientific">Vespertiliibacter pulmonis</name>
    <dbReference type="NCBI Taxonomy" id="1443036"/>
    <lineage>
        <taxon>Bacteria</taxon>
        <taxon>Pseudomonadati</taxon>
        <taxon>Pseudomonadota</taxon>
        <taxon>Gammaproteobacteria</taxon>
        <taxon>Pasteurellales</taxon>
        <taxon>Pasteurellaceae</taxon>
        <taxon>Vespertiliibacter</taxon>
    </lineage>
</organism>
<gene>
    <name evidence="1" type="ORF">EDC46_1713</name>
</gene>
<reference evidence="1 2" key="1">
    <citation type="submission" date="2018-11" db="EMBL/GenBank/DDBJ databases">
        <title>Genomic Encyclopedia of Type Strains, Phase IV (KMG-IV): sequencing the most valuable type-strain genomes for metagenomic binning, comparative biology and taxonomic classification.</title>
        <authorList>
            <person name="Goeker M."/>
        </authorList>
    </citation>
    <scope>NUCLEOTIDE SEQUENCE [LARGE SCALE GENOMIC DNA]</scope>
    <source>
        <strain evidence="1 2">DSM 27238</strain>
    </source>
</reference>
<dbReference type="SUPFAM" id="SSF46785">
    <property type="entry name" value="Winged helix' DNA-binding domain"/>
    <property type="match status" value="1"/>
</dbReference>
<accession>A0A3N4VCI7</accession>
<proteinExistence type="predicted"/>
<name>A0A3N4VCI7_9PAST</name>
<dbReference type="InterPro" id="IPR036388">
    <property type="entry name" value="WH-like_DNA-bd_sf"/>
</dbReference>
<dbReference type="Proteomes" id="UP000281691">
    <property type="component" value="Unassembled WGS sequence"/>
</dbReference>
<sequence>MKDYKFCALPNKWIREKKLCDIYAAKSGESIAALKCLLALNLYMDFSAKETSDVSYSKLEDLTGLSRPMVAKGINTLISKGVVKIEKESSGRKARSYKFVIGDDIWSKVPKNKMYSFIKTLNNRGISSLSALKIYLVILTFKDKKSGIANIGYEKIREYTGLQSKDIKSGLQILYEYKLIYVTQERDDSTRRYKHNSYTILF</sequence>
<dbReference type="OrthoDB" id="7510727at2"/>
<dbReference type="EMBL" id="RKQP01000011">
    <property type="protein sequence ID" value="RPE80726.1"/>
    <property type="molecule type" value="Genomic_DNA"/>
</dbReference>
<dbReference type="RefSeq" id="WP_124211822.1">
    <property type="nucleotide sequence ID" value="NZ_RKQP01000011.1"/>
</dbReference>
<dbReference type="Gene3D" id="1.10.10.10">
    <property type="entry name" value="Winged helix-like DNA-binding domain superfamily/Winged helix DNA-binding domain"/>
    <property type="match status" value="1"/>
</dbReference>
<dbReference type="AlphaFoldDB" id="A0A3N4VCI7"/>
<dbReference type="InterPro" id="IPR036390">
    <property type="entry name" value="WH_DNA-bd_sf"/>
</dbReference>
<comment type="caution">
    <text evidence="1">The sequence shown here is derived from an EMBL/GenBank/DDBJ whole genome shotgun (WGS) entry which is preliminary data.</text>
</comment>
<evidence type="ECO:0000313" key="2">
    <source>
        <dbReference type="Proteomes" id="UP000281691"/>
    </source>
</evidence>
<protein>
    <recommendedName>
        <fullName evidence="3">Helix-turn-helix protein</fullName>
    </recommendedName>
</protein>